<dbReference type="EMBL" id="KC246804">
    <property type="protein sequence ID" value="AHF24734.1"/>
    <property type="molecule type" value="Genomic_DNA"/>
</dbReference>
<keyword evidence="1" id="KW-0812">Transmembrane</keyword>
<proteinExistence type="predicted"/>
<sequence>MMALVTRIAEKRQLKWLEDISLALSMLFGMSCAALLQQVL</sequence>
<feature type="transmembrane region" description="Helical" evidence="1">
    <location>
        <begin position="20"/>
        <end position="39"/>
    </location>
</feature>
<reference evidence="2" key="1">
    <citation type="journal article" date="2013" name="PLoS ONE">
        <title>Metagenomic insights into the carbohydrate-active enzymes carried by the microorganisms adhering to solid digesta in the rumen of cows.</title>
        <authorList>
            <person name="Wang L."/>
            <person name="Hatem A."/>
            <person name="Catalyurek U.V."/>
            <person name="Morrison M."/>
            <person name="Yu Z."/>
        </authorList>
    </citation>
    <scope>NUCLEOTIDE SEQUENCE</scope>
</reference>
<name>W0FMP3_9BACT</name>
<organism evidence="2">
    <name type="scientific">uncultured bacterium Contig12</name>
    <dbReference type="NCBI Taxonomy" id="1393397"/>
    <lineage>
        <taxon>Bacteria</taxon>
        <taxon>environmental samples</taxon>
    </lineage>
</organism>
<accession>W0FMP3</accession>
<keyword evidence="1" id="KW-0472">Membrane</keyword>
<dbReference type="PROSITE" id="PS51257">
    <property type="entry name" value="PROKAR_LIPOPROTEIN"/>
    <property type="match status" value="1"/>
</dbReference>
<keyword evidence="1" id="KW-1133">Transmembrane helix</keyword>
<protein>
    <submittedName>
        <fullName evidence="2">Uncharacterized protein</fullName>
    </submittedName>
</protein>
<evidence type="ECO:0000313" key="2">
    <source>
        <dbReference type="EMBL" id="AHF24734.1"/>
    </source>
</evidence>
<dbReference type="AlphaFoldDB" id="W0FMP3"/>
<evidence type="ECO:0000256" key="1">
    <source>
        <dbReference type="SAM" id="Phobius"/>
    </source>
</evidence>